<evidence type="ECO:0000259" key="1">
    <source>
        <dbReference type="Pfam" id="PF01738"/>
    </source>
</evidence>
<keyword evidence="2" id="KW-0378">Hydrolase</keyword>
<comment type="caution">
    <text evidence="2">The sequence shown here is derived from an EMBL/GenBank/DDBJ whole genome shotgun (WGS) entry which is preliminary data.</text>
</comment>
<protein>
    <submittedName>
        <fullName evidence="2">Dienelactone hydrolase family protein</fullName>
    </submittedName>
</protein>
<reference evidence="2" key="1">
    <citation type="submission" date="2022-03" db="EMBL/GenBank/DDBJ databases">
        <title>Identification of a novel bacterium isolated from mangrove sediments.</title>
        <authorList>
            <person name="Pan X."/>
        </authorList>
    </citation>
    <scope>NUCLEOTIDE SEQUENCE</scope>
    <source>
        <strain evidence="2">B2637</strain>
    </source>
</reference>
<dbReference type="RefSeq" id="WP_243797266.1">
    <property type="nucleotide sequence ID" value="NZ_JALHAT010000003.1"/>
</dbReference>
<evidence type="ECO:0000313" key="3">
    <source>
        <dbReference type="Proteomes" id="UP001162802"/>
    </source>
</evidence>
<dbReference type="SUPFAM" id="SSF53474">
    <property type="entry name" value="alpha/beta-Hydrolases"/>
    <property type="match status" value="1"/>
</dbReference>
<dbReference type="InterPro" id="IPR002925">
    <property type="entry name" value="Dienelactn_hydro"/>
</dbReference>
<dbReference type="InterPro" id="IPR050261">
    <property type="entry name" value="FrsA_esterase"/>
</dbReference>
<organism evidence="2 3">
    <name type="scientific">Novosphingobium mangrovi</name>
    <name type="common">ex Hu et al. 2023</name>
    <dbReference type="NCBI Taxonomy" id="2930094"/>
    <lineage>
        <taxon>Bacteria</taxon>
        <taxon>Pseudomonadati</taxon>
        <taxon>Pseudomonadota</taxon>
        <taxon>Alphaproteobacteria</taxon>
        <taxon>Sphingomonadales</taxon>
        <taxon>Sphingomonadaceae</taxon>
        <taxon>Novosphingobium</taxon>
    </lineage>
</organism>
<dbReference type="Gene3D" id="3.40.50.1820">
    <property type="entry name" value="alpha/beta hydrolase"/>
    <property type="match status" value="1"/>
</dbReference>
<dbReference type="PANTHER" id="PTHR22946">
    <property type="entry name" value="DIENELACTONE HYDROLASE DOMAIN-CONTAINING PROTEIN-RELATED"/>
    <property type="match status" value="1"/>
</dbReference>
<accession>A0ABT0A9F8</accession>
<evidence type="ECO:0000313" key="2">
    <source>
        <dbReference type="EMBL" id="MCJ1959830.1"/>
    </source>
</evidence>
<sequence length="240" mass="25992">MSDLSPHSYHHAGTELTGWIARPVGAARAALVLYPTIMNINPAIERRAAMFAELGFLVLVADFYGEPVADFEASRGLAEALRTNVKHYRGRIAAAIAALRDLPEAEDLPLLAAGYCMGGQAVLEAARDRQPLRAGVSFHGLLSTDSPAHHDSIATRLLICHGDADPMVPRDQVLSFWEEMDHGGADWHFHAYSGVRHGFTDPGSDARGSEAIGYDASADRQSWAAMRSFFKDVLETPSPA</sequence>
<dbReference type="PANTHER" id="PTHR22946:SF0">
    <property type="entry name" value="DIENELACTONE HYDROLASE DOMAIN-CONTAINING PROTEIN"/>
    <property type="match status" value="1"/>
</dbReference>
<proteinExistence type="predicted"/>
<name>A0ABT0A9F8_9SPHN</name>
<dbReference type="EMBL" id="JALHAT010000003">
    <property type="protein sequence ID" value="MCJ1959830.1"/>
    <property type="molecule type" value="Genomic_DNA"/>
</dbReference>
<feature type="domain" description="Dienelactone hydrolase" evidence="1">
    <location>
        <begin position="18"/>
        <end position="233"/>
    </location>
</feature>
<dbReference type="Pfam" id="PF01738">
    <property type="entry name" value="DLH"/>
    <property type="match status" value="1"/>
</dbReference>
<keyword evidence="3" id="KW-1185">Reference proteome</keyword>
<dbReference type="Proteomes" id="UP001162802">
    <property type="component" value="Unassembled WGS sequence"/>
</dbReference>
<gene>
    <name evidence="2" type="ORF">MTR65_03965</name>
</gene>
<dbReference type="InterPro" id="IPR029058">
    <property type="entry name" value="AB_hydrolase_fold"/>
</dbReference>
<dbReference type="GO" id="GO:0016787">
    <property type="term" value="F:hydrolase activity"/>
    <property type="evidence" value="ECO:0007669"/>
    <property type="project" value="UniProtKB-KW"/>
</dbReference>